<evidence type="ECO:0000259" key="1">
    <source>
        <dbReference type="Pfam" id="PF24897"/>
    </source>
</evidence>
<proteinExistence type="predicted"/>
<dbReference type="Pfam" id="PF24897">
    <property type="entry name" value="DUF7744"/>
    <property type="match status" value="1"/>
</dbReference>
<dbReference type="InterPro" id="IPR056646">
    <property type="entry name" value="DUF7744"/>
</dbReference>
<organism evidence="2 3">
    <name type="scientific">Candidatus Reconcilbacillus cellulovorans</name>
    <dbReference type="NCBI Taxonomy" id="1906605"/>
    <lineage>
        <taxon>Bacteria</taxon>
        <taxon>Bacillati</taxon>
        <taxon>Bacillota</taxon>
        <taxon>Bacilli</taxon>
        <taxon>Bacillales</taxon>
        <taxon>Paenibacillaceae</taxon>
        <taxon>Candidatus Reconcilbacillus</taxon>
    </lineage>
</organism>
<evidence type="ECO:0000313" key="3">
    <source>
        <dbReference type="Proteomes" id="UP000243688"/>
    </source>
</evidence>
<protein>
    <submittedName>
        <fullName evidence="2">AAA family ATPase</fullName>
    </submittedName>
</protein>
<dbReference type="Pfam" id="PF04465">
    <property type="entry name" value="DUF499"/>
    <property type="match status" value="1"/>
</dbReference>
<comment type="caution">
    <text evidence="2">The sequence shown here is derived from an EMBL/GenBank/DDBJ whole genome shotgun (WGS) entry which is preliminary data.</text>
</comment>
<sequence>MLSILETCRPRSDLLAGMFNPEVFTASLGPVLRYYRGDSKAGISVYNDADFFFREATFPTDGLCQTLRRVFARLQGDIGASSLIRLETAFGGGKTHTLIACAHLAFRGKELKEAVEGILDVGLLPNPGEVAVVGVMGDEIPVRKTKGHEIIPYTLWGEIAYQIGGEALYREIEEDATSFAAPGMPYFDKVFGDRKVLIMLDELAQYAARLEAARPNQGASQLAAFLMTLSNYARSRPGIAIVLTLASVQNAFSRQTKMLTKVISDVLGEAVSEDEAIGIGERGFREVTDVVSRGATAVTPVQAGELSSVLAKRLFESIDRNAAEATADAYMEMYRKVSSWLPDEAISDAFRDRMIATYPFHPTLIDFLNRKLAAAEQFQGTRGVLRVLALAVRSLWQKKQPVPMIHVCHLDMREQEVVDEILSRTQSGDLMFVLNTDVGSTGTKKLEAGRSNAELADQENPHPEGYPYHELTWKTVFLNSLVGREEGLNSRIFGVTEAEALFQVSFPGLSPAQVRAALEKITEKAYYLKFEQGRFFASEEPTINSVLSRIRRLLRVEEVNKFIDDRAAKAVVTSGGIFQIYRDVSRPEDLPDNVGKPVLGVVRPTAGTINVQEMITTCGGHRPRLQQNLIFLLVPESVTVEGLEDGEQVAFELPRYGLEAQTTLQRVEDIARQVLAMNRLFAEPQHYGINSRVLNDPELRRRHSEREQSLNHTIVQLYSRVYYSSAADGRIRSKEVRSASAEGGTALVDSIREKLVEDGEMIPAGKVAQATLQQLKDLFFSSIQDTVMVSKLRENFCCLRRWPVLERPDVLDQIVRAGVENGEWCLFRMSDDGERLEEFYHQQTGVPFQVRPVDPGYGLVTVQGARQRGWLVDQKSADPVRLGQEIVGLVAEKGRLSVGDVTGEIRRKYTDVAETDVQDILVNLLRERKICAARPGGESADPRLIQDVEAQMYTPREDDLILSADQARVLGWGPPNAQKPWEWKGSDVQRLLSLLRRIGSLYSRGGKTHVRAMDLLALQVKGGGRLTVRLENASPSTMKMLGEWFEVLHGLVESDPDTEAMLELEDYDEHCPFVQELKRIKPE</sequence>
<dbReference type="InterPro" id="IPR007555">
    <property type="entry name" value="DUF499"/>
</dbReference>
<dbReference type="AlphaFoldDB" id="A0A2A6E0H8"/>
<gene>
    <name evidence="2" type="ORF">BLM47_07210</name>
</gene>
<feature type="domain" description="DUF7744" evidence="1">
    <location>
        <begin position="988"/>
        <end position="1078"/>
    </location>
</feature>
<dbReference type="Proteomes" id="UP000243688">
    <property type="component" value="Unassembled WGS sequence"/>
</dbReference>
<accession>A0A2A6E0H8</accession>
<dbReference type="EMBL" id="MOXJ01000014">
    <property type="protein sequence ID" value="PDO10504.1"/>
    <property type="molecule type" value="Genomic_DNA"/>
</dbReference>
<name>A0A2A6E0H8_9BACL</name>
<reference evidence="2 3" key="1">
    <citation type="submission" date="2016-12" db="EMBL/GenBank/DDBJ databases">
        <title>Candidatus Reconcilibacillus cellulovorans genome.</title>
        <authorList>
            <person name="Kolinko S."/>
            <person name="Wu Y.-W."/>
            <person name="Tachea F."/>
            <person name="Denzel E."/>
            <person name="Hiras J."/>
            <person name="Baecker N."/>
            <person name="Chan L.J."/>
            <person name="Eichorst S.A."/>
            <person name="Frey D."/>
            <person name="Adams P.D."/>
            <person name="Pray T."/>
            <person name="Tanjore D."/>
            <person name="Petzold C.J."/>
            <person name="Gladden J.M."/>
            <person name="Simmons B.A."/>
            <person name="Singer S.W."/>
        </authorList>
    </citation>
    <scope>NUCLEOTIDE SEQUENCE [LARGE SCALE GENOMIC DNA]</scope>
    <source>
        <strain evidence="2">JTherm</strain>
    </source>
</reference>
<evidence type="ECO:0000313" key="2">
    <source>
        <dbReference type="EMBL" id="PDO10504.1"/>
    </source>
</evidence>